<evidence type="ECO:0000313" key="1">
    <source>
        <dbReference type="EMBL" id="KAH7849080.1"/>
    </source>
</evidence>
<dbReference type="EMBL" id="CM037157">
    <property type="protein sequence ID" value="KAH7849080.1"/>
    <property type="molecule type" value="Genomic_DNA"/>
</dbReference>
<proteinExistence type="predicted"/>
<protein>
    <submittedName>
        <fullName evidence="1">Uncharacterized protein</fullName>
    </submittedName>
</protein>
<evidence type="ECO:0000313" key="2">
    <source>
        <dbReference type="Proteomes" id="UP000828048"/>
    </source>
</evidence>
<comment type="caution">
    <text evidence="1">The sequence shown here is derived from an EMBL/GenBank/DDBJ whole genome shotgun (WGS) entry which is preliminary data.</text>
</comment>
<accession>A0ACB7Y6I8</accession>
<reference evidence="1 2" key="1">
    <citation type="journal article" date="2021" name="Hortic Res">
        <title>High-quality reference genome and annotation aids understanding of berry development for evergreen blueberry (Vaccinium darrowii).</title>
        <authorList>
            <person name="Yu J."/>
            <person name="Hulse-Kemp A.M."/>
            <person name="Babiker E."/>
            <person name="Staton M."/>
        </authorList>
    </citation>
    <scope>NUCLEOTIDE SEQUENCE [LARGE SCALE GENOMIC DNA]</scope>
    <source>
        <strain evidence="2">cv. NJ 8807/NJ 8810</strain>
        <tissue evidence="1">Young leaf</tissue>
    </source>
</reference>
<name>A0ACB7Y6I8_9ERIC</name>
<keyword evidence="2" id="KW-1185">Reference proteome</keyword>
<dbReference type="Proteomes" id="UP000828048">
    <property type="component" value="Chromosome 7"/>
</dbReference>
<organism evidence="1 2">
    <name type="scientific">Vaccinium darrowii</name>
    <dbReference type="NCBI Taxonomy" id="229202"/>
    <lineage>
        <taxon>Eukaryota</taxon>
        <taxon>Viridiplantae</taxon>
        <taxon>Streptophyta</taxon>
        <taxon>Embryophyta</taxon>
        <taxon>Tracheophyta</taxon>
        <taxon>Spermatophyta</taxon>
        <taxon>Magnoliopsida</taxon>
        <taxon>eudicotyledons</taxon>
        <taxon>Gunneridae</taxon>
        <taxon>Pentapetalae</taxon>
        <taxon>asterids</taxon>
        <taxon>Ericales</taxon>
        <taxon>Ericaceae</taxon>
        <taxon>Vaccinioideae</taxon>
        <taxon>Vaccinieae</taxon>
        <taxon>Vaccinium</taxon>
    </lineage>
</organism>
<gene>
    <name evidence="1" type="ORF">Vadar_012715</name>
</gene>
<sequence length="134" mass="15276">MSSRSSSNATTFLWGKIQELRSLNWCPLWTIPKLILRGCETFCLEGGALLRMANRNVTIVTATLNTDAPFSEFIAARGLFPLYSSMDRRFPFYNNVFDLVHCGSGLDVGGRLEKLEFLMFDIDQILRVRRSWSS</sequence>